<dbReference type="PANTHER" id="PTHR47053:SF1">
    <property type="entry name" value="MUREIN DD-ENDOPEPTIDASE MEPH-RELATED"/>
    <property type="match status" value="1"/>
</dbReference>
<dbReference type="PANTHER" id="PTHR47053">
    <property type="entry name" value="MUREIN DD-ENDOPEPTIDASE MEPH-RELATED"/>
    <property type="match status" value="1"/>
</dbReference>
<dbReference type="GO" id="GO:0008234">
    <property type="term" value="F:cysteine-type peptidase activity"/>
    <property type="evidence" value="ECO:0007669"/>
    <property type="project" value="UniProtKB-KW"/>
</dbReference>
<dbReference type="EMBL" id="CADCUJ010000008">
    <property type="protein sequence ID" value="CAA9329195.1"/>
    <property type="molecule type" value="Genomic_DNA"/>
</dbReference>
<dbReference type="Gene3D" id="3.90.1720.10">
    <property type="entry name" value="endopeptidase domain like (from Nostoc punctiforme)"/>
    <property type="match status" value="1"/>
</dbReference>
<proteinExistence type="inferred from homology"/>
<dbReference type="InterPro" id="IPR041382">
    <property type="entry name" value="SH3_16"/>
</dbReference>
<dbReference type="Pfam" id="PF18348">
    <property type="entry name" value="SH3_16"/>
    <property type="match status" value="1"/>
</dbReference>
<keyword evidence="4" id="KW-0788">Thiol protease</keyword>
<evidence type="ECO:0000256" key="1">
    <source>
        <dbReference type="ARBA" id="ARBA00007074"/>
    </source>
</evidence>
<dbReference type="PROSITE" id="PS51935">
    <property type="entry name" value="NLPC_P60"/>
    <property type="match status" value="1"/>
</dbReference>
<keyword evidence="2" id="KW-0645">Protease</keyword>
<accession>A0A6J4LD43</accession>
<dbReference type="Gene3D" id="2.30.30.40">
    <property type="entry name" value="SH3 Domains"/>
    <property type="match status" value="1"/>
</dbReference>
<evidence type="ECO:0000256" key="2">
    <source>
        <dbReference type="ARBA" id="ARBA00022670"/>
    </source>
</evidence>
<dbReference type="InterPro" id="IPR038765">
    <property type="entry name" value="Papain-like_cys_pep_sf"/>
</dbReference>
<evidence type="ECO:0000259" key="5">
    <source>
        <dbReference type="PROSITE" id="PS51935"/>
    </source>
</evidence>
<keyword evidence="3" id="KW-0378">Hydrolase</keyword>
<sequence>MAESDDSDRREVRVEVATMWTSPAAPRESDRPAVLDHPELALWLAGMDDLPSRAGLHGRTLTQLLMGEPVQVVEETEGWARVVALRQPSSLDDRGYPGWVPSSHLGRPANGEGGTRACVRTTTALCHLDGGGSLELSCGTTLWVDAVDEQTVGVRLPESRRGRLRADAVTITQRDRPPPPEPDDLLSTARQFLGVRYLWGGTSAWGVDCSGLVQLAYRAHGIGFARDAHDQEVSPVLSPVDLDEVVPGDLYFFARAGKAVSHVGFVTAPVTAEGTRWMLHAPEDGEAVEEEPLAPHRLGSLVSAGRVRS</sequence>
<organism evidence="6">
    <name type="scientific">uncultured Nocardioidaceae bacterium</name>
    <dbReference type="NCBI Taxonomy" id="253824"/>
    <lineage>
        <taxon>Bacteria</taxon>
        <taxon>Bacillati</taxon>
        <taxon>Actinomycetota</taxon>
        <taxon>Actinomycetes</taxon>
        <taxon>Propionibacteriales</taxon>
        <taxon>Nocardioidaceae</taxon>
        <taxon>environmental samples</taxon>
    </lineage>
</organism>
<reference evidence="6" key="1">
    <citation type="submission" date="2020-02" db="EMBL/GenBank/DDBJ databases">
        <authorList>
            <person name="Meier V. D."/>
        </authorList>
    </citation>
    <scope>NUCLEOTIDE SEQUENCE</scope>
    <source>
        <strain evidence="6">AVDCRST_MAG72</strain>
    </source>
</reference>
<protein>
    <recommendedName>
        <fullName evidence="5">NlpC/P60 domain-containing protein</fullName>
    </recommendedName>
</protein>
<dbReference type="AlphaFoldDB" id="A0A6J4LD43"/>
<dbReference type="InterPro" id="IPR051202">
    <property type="entry name" value="Peptidase_C40"/>
</dbReference>
<comment type="similarity">
    <text evidence="1">Belongs to the peptidase C40 family.</text>
</comment>
<gene>
    <name evidence="6" type="ORF">AVDCRST_MAG72-161</name>
</gene>
<dbReference type="Pfam" id="PF00877">
    <property type="entry name" value="NLPC_P60"/>
    <property type="match status" value="1"/>
</dbReference>
<evidence type="ECO:0000256" key="4">
    <source>
        <dbReference type="ARBA" id="ARBA00022807"/>
    </source>
</evidence>
<dbReference type="SUPFAM" id="SSF54001">
    <property type="entry name" value="Cysteine proteinases"/>
    <property type="match status" value="1"/>
</dbReference>
<evidence type="ECO:0000313" key="6">
    <source>
        <dbReference type="EMBL" id="CAA9329195.1"/>
    </source>
</evidence>
<name>A0A6J4LD43_9ACTN</name>
<dbReference type="GO" id="GO:0006508">
    <property type="term" value="P:proteolysis"/>
    <property type="evidence" value="ECO:0007669"/>
    <property type="project" value="UniProtKB-KW"/>
</dbReference>
<feature type="domain" description="NlpC/P60" evidence="5">
    <location>
        <begin position="179"/>
        <end position="309"/>
    </location>
</feature>
<evidence type="ECO:0000256" key="3">
    <source>
        <dbReference type="ARBA" id="ARBA00022801"/>
    </source>
</evidence>
<dbReference type="InterPro" id="IPR000064">
    <property type="entry name" value="NLP_P60_dom"/>
</dbReference>